<evidence type="ECO:0000313" key="2">
    <source>
        <dbReference type="EMBL" id="TCO83644.1"/>
    </source>
</evidence>
<protein>
    <submittedName>
        <fullName evidence="2">Uncharacterized protein DUF2357</fullName>
    </submittedName>
</protein>
<proteinExistence type="predicted"/>
<evidence type="ECO:0000259" key="1">
    <source>
        <dbReference type="Pfam" id="PF09823"/>
    </source>
</evidence>
<feature type="domain" description="DUF2357" evidence="1">
    <location>
        <begin position="138"/>
        <end position="238"/>
    </location>
</feature>
<sequence>MVALPERTDLQLGSRRWPVQVEGAAFAWFEGSFRLVSLPTAALTSERQIRFDLLTAGESVLSVGLVLRNHLLRPRGAGRDDPAADALHTFVLQVLDRIREAEPSGAGDDWDDLGTGWARLRTAWLERDAQIEEARRDLIVEHAEQLPAHITEIAIHPRRVLKRTRELLPIDRIQELDTACLEWLIRQPGVTVAEKAGPRQRLLGIAREEHLDTLENRVLKDFLRLSVEAASVWQRENRRFHNSERARLVGRYLALCRMHHRELCAAGIGDPMPPVAPNFVLQQDSRYRVIWRAYRELLSAEQRMDDLWRWQCRLWSDFARLVVVMGVQELCDKPSALSPLFVRREQASGRWSDTLGLLGVFLIDLNGRSYVAEVCDASQLPRNDTSRAKLASWQYALGCTALIRLIDLWSGHCASLCVWAMHSATAETLPLTELVASADEALSTAIRQEGLRNGEQLRARGLVIRSAPPGKTEYATQAGQVYGLTLAIGSEHIREALGECTLILQDSLERLFA</sequence>
<gene>
    <name evidence="2" type="ORF">EV699_10128</name>
</gene>
<dbReference type="Proteomes" id="UP000295765">
    <property type="component" value="Unassembled WGS sequence"/>
</dbReference>
<accession>A0A4R2LFP5</accession>
<evidence type="ECO:0000313" key="3">
    <source>
        <dbReference type="Proteomes" id="UP000295765"/>
    </source>
</evidence>
<comment type="caution">
    <text evidence="2">The sequence shown here is derived from an EMBL/GenBank/DDBJ whole genome shotgun (WGS) entry which is preliminary data.</text>
</comment>
<keyword evidence="3" id="KW-1185">Reference proteome</keyword>
<dbReference type="Pfam" id="PF09823">
    <property type="entry name" value="DUF2357"/>
    <property type="match status" value="1"/>
</dbReference>
<organism evidence="2 3">
    <name type="scientific">Plasticicumulans lactativorans</name>
    <dbReference type="NCBI Taxonomy" id="1133106"/>
    <lineage>
        <taxon>Bacteria</taxon>
        <taxon>Pseudomonadati</taxon>
        <taxon>Pseudomonadota</taxon>
        <taxon>Gammaproteobacteria</taxon>
        <taxon>Candidatus Competibacteraceae</taxon>
        <taxon>Plasticicumulans</taxon>
    </lineage>
</organism>
<reference evidence="2 3" key="1">
    <citation type="submission" date="2019-03" db="EMBL/GenBank/DDBJ databases">
        <title>Genomic Encyclopedia of Type Strains, Phase IV (KMG-IV): sequencing the most valuable type-strain genomes for metagenomic binning, comparative biology and taxonomic classification.</title>
        <authorList>
            <person name="Goeker M."/>
        </authorList>
    </citation>
    <scope>NUCLEOTIDE SEQUENCE [LARGE SCALE GENOMIC DNA]</scope>
    <source>
        <strain evidence="2 3">DSM 25287</strain>
    </source>
</reference>
<name>A0A4R2LFP5_9GAMM</name>
<dbReference type="InterPro" id="IPR018633">
    <property type="entry name" value="DUF2357"/>
</dbReference>
<dbReference type="AlphaFoldDB" id="A0A4R2LFP5"/>
<dbReference type="EMBL" id="SLWY01000001">
    <property type="protein sequence ID" value="TCO83644.1"/>
    <property type="molecule type" value="Genomic_DNA"/>
</dbReference>